<gene>
    <name evidence="3" type="ORF">QWY13_12040</name>
</gene>
<evidence type="ECO:0000313" key="4">
    <source>
        <dbReference type="Proteomes" id="UP001172142"/>
    </source>
</evidence>
<dbReference type="RefSeq" id="WP_301856802.1">
    <property type="nucleotide sequence ID" value="NZ_JAUJWU010000003.1"/>
</dbReference>
<proteinExistence type="predicted"/>
<reference evidence="3 4" key="1">
    <citation type="submission" date="2023-07" db="EMBL/GenBank/DDBJ databases">
        <title>Novel species in genus Planococcus.</title>
        <authorList>
            <person name="Ning S."/>
        </authorList>
    </citation>
    <scope>NUCLEOTIDE SEQUENCE [LARGE SCALE GENOMIC DNA]</scope>
    <source>
        <strain evidence="3 4">N017</strain>
    </source>
</reference>
<dbReference type="PANTHER" id="PTHR43592:SF15">
    <property type="entry name" value="CAAX AMINO TERMINAL PROTEASE FAMILY PROTEIN"/>
    <property type="match status" value="1"/>
</dbReference>
<evidence type="ECO:0000313" key="3">
    <source>
        <dbReference type="EMBL" id="MDN7246217.1"/>
    </source>
</evidence>
<dbReference type="Proteomes" id="UP001172142">
    <property type="component" value="Unassembled WGS sequence"/>
</dbReference>
<dbReference type="InterPro" id="IPR003675">
    <property type="entry name" value="Rce1/LyrA-like_dom"/>
</dbReference>
<feature type="transmembrane region" description="Helical" evidence="1">
    <location>
        <begin position="36"/>
        <end position="54"/>
    </location>
</feature>
<feature type="transmembrane region" description="Helical" evidence="1">
    <location>
        <begin position="75"/>
        <end position="102"/>
    </location>
</feature>
<accession>A0ABT8NEX0</accession>
<dbReference type="PANTHER" id="PTHR43592">
    <property type="entry name" value="CAAX AMINO TERMINAL PROTEASE"/>
    <property type="match status" value="1"/>
</dbReference>
<organism evidence="3 4">
    <name type="scientific">Planococcus shenhongbingii</name>
    <dbReference type="NCBI Taxonomy" id="3058398"/>
    <lineage>
        <taxon>Bacteria</taxon>
        <taxon>Bacillati</taxon>
        <taxon>Bacillota</taxon>
        <taxon>Bacilli</taxon>
        <taxon>Bacillales</taxon>
        <taxon>Caryophanaceae</taxon>
        <taxon>Planococcus</taxon>
    </lineage>
</organism>
<keyword evidence="4" id="KW-1185">Reference proteome</keyword>
<keyword evidence="1" id="KW-0812">Transmembrane</keyword>
<evidence type="ECO:0000259" key="2">
    <source>
        <dbReference type="Pfam" id="PF02517"/>
    </source>
</evidence>
<feature type="transmembrane region" description="Helical" evidence="1">
    <location>
        <begin position="7"/>
        <end position="30"/>
    </location>
</feature>
<feature type="domain" description="CAAX prenyl protease 2/Lysostaphin resistance protein A-like" evidence="2">
    <location>
        <begin position="125"/>
        <end position="209"/>
    </location>
</feature>
<keyword evidence="1" id="KW-1133">Transmembrane helix</keyword>
<comment type="caution">
    <text evidence="3">The sequence shown here is derived from an EMBL/GenBank/DDBJ whole genome shotgun (WGS) entry which is preliminary data.</text>
</comment>
<feature type="transmembrane region" description="Helical" evidence="1">
    <location>
        <begin position="196"/>
        <end position="219"/>
    </location>
</feature>
<sequence>MFQKMKFRYIVGITLTVYLSMVYATTVFPLSEDLEAVLLSVAVYGIVPFWFFTYQFRLQNVSVSTFVFTDGAERWLASVIGLIVLSIAFTLSLFWLQLYVFLPVSPDWAAYLLEPIALPEDPIYLAITIGLLIFLEPVAEEFIFRGVLLSRMAMKTSRWGGILVSSLLFGLAHDDIIGSFLFGIILALVYLKTRNLLAPILLHIFYNAFFALTMAYAPAWPEAIRIQEAADIAEKAMPNAIVLAVSTLLLGLFAFWLAKEEVWKKNRSVVFMNKKSQGR</sequence>
<feature type="transmembrane region" description="Helical" evidence="1">
    <location>
        <begin position="240"/>
        <end position="258"/>
    </location>
</feature>
<dbReference type="EMBL" id="JAUJWU010000003">
    <property type="protein sequence ID" value="MDN7246217.1"/>
    <property type="molecule type" value="Genomic_DNA"/>
</dbReference>
<feature type="transmembrane region" description="Helical" evidence="1">
    <location>
        <begin position="160"/>
        <end position="190"/>
    </location>
</feature>
<dbReference type="Pfam" id="PF02517">
    <property type="entry name" value="Rce1-like"/>
    <property type="match status" value="1"/>
</dbReference>
<protein>
    <submittedName>
        <fullName evidence="3">Type II CAAX endopeptidase family protein</fullName>
    </submittedName>
</protein>
<evidence type="ECO:0000256" key="1">
    <source>
        <dbReference type="SAM" id="Phobius"/>
    </source>
</evidence>
<name>A0ABT8NEX0_9BACL</name>
<keyword evidence="1" id="KW-0472">Membrane</keyword>